<comment type="catalytic activity">
    <reaction evidence="1">
        <text>a 1,2-diacyl-sn-glycero-3-phosphocholine + H2O = a 1,2-diacyl-sn-glycero-3-phosphate + choline + H(+)</text>
        <dbReference type="Rhea" id="RHEA:14445"/>
        <dbReference type="ChEBI" id="CHEBI:15354"/>
        <dbReference type="ChEBI" id="CHEBI:15377"/>
        <dbReference type="ChEBI" id="CHEBI:15378"/>
        <dbReference type="ChEBI" id="CHEBI:57643"/>
        <dbReference type="ChEBI" id="CHEBI:58608"/>
        <dbReference type="EC" id="3.1.4.4"/>
    </reaction>
</comment>
<feature type="domain" description="PLD phosphodiesterase" evidence="8">
    <location>
        <begin position="111"/>
        <end position="138"/>
    </location>
</feature>
<keyword evidence="6" id="KW-0443">Lipid metabolism</keyword>
<dbReference type="PANTHER" id="PTHR43856:SF1">
    <property type="entry name" value="MITOCHONDRIAL CARDIOLIPIN HYDROLASE"/>
    <property type="match status" value="1"/>
</dbReference>
<dbReference type="STRING" id="371042.NG99_15270"/>
<dbReference type="GO" id="GO:0016891">
    <property type="term" value="F:RNA endonuclease activity producing 5'-phosphomonoesters, hydrolytic mechanism"/>
    <property type="evidence" value="ECO:0007669"/>
    <property type="project" value="TreeGrafter"/>
</dbReference>
<sequence>MHKRHLPLLLSGLILLCPLTVPAAPGVSVGFSPEGTAQTLVLNVIDSARQQIRLAGYSFTAPDIVQALIRAKARGVDVKVVLDEKGNRSKTSQAAMNLLVSNGIPVRTNGKYAILHDKTLITDGRTVQTGSLNYTRSGEQRNSENALVIRDMPELAERYLAHWQSRWDGGDDYRLPY</sequence>
<feature type="chain" id="PRO_5002005720" description="phospholipase D" evidence="7">
    <location>
        <begin position="24"/>
        <end position="177"/>
    </location>
</feature>
<keyword evidence="5" id="KW-0442">Lipid degradation</keyword>
<dbReference type="CDD" id="cd09170">
    <property type="entry name" value="PLDc_Nuc"/>
    <property type="match status" value="1"/>
</dbReference>
<dbReference type="SUPFAM" id="SSF56024">
    <property type="entry name" value="Phospholipase D/nuclease"/>
    <property type="match status" value="1"/>
</dbReference>
<dbReference type="GO" id="GO:0016042">
    <property type="term" value="P:lipid catabolic process"/>
    <property type="evidence" value="ECO:0007669"/>
    <property type="project" value="UniProtKB-KW"/>
</dbReference>
<comment type="caution">
    <text evidence="9">The sequence shown here is derived from an EMBL/GenBank/DDBJ whole genome shotgun (WGS) entry which is preliminary data.</text>
</comment>
<evidence type="ECO:0000256" key="5">
    <source>
        <dbReference type="ARBA" id="ARBA00022963"/>
    </source>
</evidence>
<keyword evidence="10" id="KW-1185">Reference proteome</keyword>
<dbReference type="RefSeq" id="WP_034894680.1">
    <property type="nucleotide sequence ID" value="NZ_JRUQ01000043.1"/>
</dbReference>
<evidence type="ECO:0000313" key="9">
    <source>
        <dbReference type="EMBL" id="KGT91876.1"/>
    </source>
</evidence>
<dbReference type="PANTHER" id="PTHR43856">
    <property type="entry name" value="CARDIOLIPIN HYDROLASE"/>
    <property type="match status" value="1"/>
</dbReference>
<dbReference type="Pfam" id="PF13091">
    <property type="entry name" value="PLDc_2"/>
    <property type="match status" value="1"/>
</dbReference>
<evidence type="ECO:0000256" key="1">
    <source>
        <dbReference type="ARBA" id="ARBA00000798"/>
    </source>
</evidence>
<dbReference type="InterPro" id="IPR001736">
    <property type="entry name" value="PLipase_D/transphosphatidylase"/>
</dbReference>
<dbReference type="OrthoDB" id="5294698at2"/>
<accession>A0A0A3Z2L9</accession>
<keyword evidence="7" id="KW-0732">Signal</keyword>
<evidence type="ECO:0000256" key="7">
    <source>
        <dbReference type="SAM" id="SignalP"/>
    </source>
</evidence>
<evidence type="ECO:0000256" key="4">
    <source>
        <dbReference type="ARBA" id="ARBA00022801"/>
    </source>
</evidence>
<dbReference type="InterPro" id="IPR025202">
    <property type="entry name" value="PLD-like_dom"/>
</dbReference>
<dbReference type="GO" id="GO:0004630">
    <property type="term" value="F:phospholipase D activity"/>
    <property type="evidence" value="ECO:0007669"/>
    <property type="project" value="UniProtKB-EC"/>
</dbReference>
<dbReference type="PROSITE" id="PS50035">
    <property type="entry name" value="PLD"/>
    <property type="match status" value="1"/>
</dbReference>
<protein>
    <recommendedName>
        <fullName evidence="3">phospholipase D</fullName>
        <ecNumber evidence="3">3.1.4.4</ecNumber>
    </recommendedName>
</protein>
<evidence type="ECO:0000256" key="3">
    <source>
        <dbReference type="ARBA" id="ARBA00012027"/>
    </source>
</evidence>
<evidence type="ECO:0000313" key="10">
    <source>
        <dbReference type="Proteomes" id="UP000030351"/>
    </source>
</evidence>
<name>A0A0A3Z2L9_9GAMM</name>
<evidence type="ECO:0000256" key="2">
    <source>
        <dbReference type="ARBA" id="ARBA00008664"/>
    </source>
</evidence>
<gene>
    <name evidence="9" type="ORF">NG99_15270</name>
</gene>
<dbReference type="InterPro" id="IPR051406">
    <property type="entry name" value="PLD_domain"/>
</dbReference>
<dbReference type="AlphaFoldDB" id="A0A0A3Z2L9"/>
<feature type="signal peptide" evidence="7">
    <location>
        <begin position="1"/>
        <end position="23"/>
    </location>
</feature>
<dbReference type="EMBL" id="JRUQ01000043">
    <property type="protein sequence ID" value="KGT91876.1"/>
    <property type="molecule type" value="Genomic_DNA"/>
</dbReference>
<dbReference type="Gene3D" id="3.30.870.10">
    <property type="entry name" value="Endonuclease Chain A"/>
    <property type="match status" value="1"/>
</dbReference>
<proteinExistence type="inferred from homology"/>
<dbReference type="GO" id="GO:0006793">
    <property type="term" value="P:phosphorus metabolic process"/>
    <property type="evidence" value="ECO:0007669"/>
    <property type="project" value="UniProtKB-ARBA"/>
</dbReference>
<dbReference type="Proteomes" id="UP000030351">
    <property type="component" value="Unassembled WGS sequence"/>
</dbReference>
<keyword evidence="4" id="KW-0378">Hydrolase</keyword>
<dbReference type="eggNOG" id="COG1502">
    <property type="taxonomic scope" value="Bacteria"/>
</dbReference>
<evidence type="ECO:0000256" key="6">
    <source>
        <dbReference type="ARBA" id="ARBA00023098"/>
    </source>
</evidence>
<reference evidence="9 10" key="1">
    <citation type="submission" date="2014-10" db="EMBL/GenBank/DDBJ databases">
        <title>Genome sequence of Erwinia typographi M043b.</title>
        <authorList>
            <person name="Chan K.-G."/>
            <person name="Tan W.-S."/>
        </authorList>
    </citation>
    <scope>NUCLEOTIDE SEQUENCE [LARGE SCALE GENOMIC DNA]</scope>
    <source>
        <strain evidence="9 10">M043b</strain>
    </source>
</reference>
<organism evidence="9 10">
    <name type="scientific">Erwinia typographi</name>
    <dbReference type="NCBI Taxonomy" id="371042"/>
    <lineage>
        <taxon>Bacteria</taxon>
        <taxon>Pseudomonadati</taxon>
        <taxon>Pseudomonadota</taxon>
        <taxon>Gammaproteobacteria</taxon>
        <taxon>Enterobacterales</taxon>
        <taxon>Erwiniaceae</taxon>
        <taxon>Erwinia</taxon>
    </lineage>
</organism>
<comment type="similarity">
    <text evidence="2">Belongs to the phospholipase D family.</text>
</comment>
<evidence type="ECO:0000259" key="8">
    <source>
        <dbReference type="PROSITE" id="PS50035"/>
    </source>
</evidence>
<dbReference type="EC" id="3.1.4.4" evidence="3"/>